<dbReference type="Proteomes" id="UP000187209">
    <property type="component" value="Unassembled WGS sequence"/>
</dbReference>
<evidence type="ECO:0000256" key="4">
    <source>
        <dbReference type="ARBA" id="ARBA00022771"/>
    </source>
</evidence>
<dbReference type="GO" id="GO:0008270">
    <property type="term" value="F:zinc ion binding"/>
    <property type="evidence" value="ECO:0007669"/>
    <property type="project" value="UniProtKB-KW"/>
</dbReference>
<evidence type="ECO:0000259" key="8">
    <source>
        <dbReference type="PROSITE" id="PS50157"/>
    </source>
</evidence>
<feature type="domain" description="C2H2-type" evidence="8">
    <location>
        <begin position="88"/>
        <end position="116"/>
    </location>
</feature>
<dbReference type="InterPro" id="IPR013087">
    <property type="entry name" value="Znf_C2H2_type"/>
</dbReference>
<organism evidence="9 10">
    <name type="scientific">Stentor coeruleus</name>
    <dbReference type="NCBI Taxonomy" id="5963"/>
    <lineage>
        <taxon>Eukaryota</taxon>
        <taxon>Sar</taxon>
        <taxon>Alveolata</taxon>
        <taxon>Ciliophora</taxon>
        <taxon>Postciliodesmatophora</taxon>
        <taxon>Heterotrichea</taxon>
        <taxon>Heterotrichida</taxon>
        <taxon>Stentoridae</taxon>
        <taxon>Stentor</taxon>
    </lineage>
</organism>
<evidence type="ECO:0000256" key="6">
    <source>
        <dbReference type="ARBA" id="ARBA00023242"/>
    </source>
</evidence>
<dbReference type="SUPFAM" id="SSF57667">
    <property type="entry name" value="beta-beta-alpha zinc fingers"/>
    <property type="match status" value="1"/>
</dbReference>
<comment type="subcellular location">
    <subcellularLocation>
        <location evidence="1">Nucleus</location>
    </subcellularLocation>
</comment>
<dbReference type="Pfam" id="PF13894">
    <property type="entry name" value="zf-C2H2_4"/>
    <property type="match status" value="1"/>
</dbReference>
<evidence type="ECO:0000256" key="3">
    <source>
        <dbReference type="ARBA" id="ARBA00022737"/>
    </source>
</evidence>
<dbReference type="EMBL" id="MPUH01001120">
    <property type="protein sequence ID" value="OMJ70139.1"/>
    <property type="molecule type" value="Genomic_DNA"/>
</dbReference>
<accession>A0A1R2B050</accession>
<keyword evidence="4 7" id="KW-0863">Zinc-finger</keyword>
<sequence length="149" mass="17432">MQMLPSVDSITLAGDNDDKILHCCNFCDLKFIKIIDLQKHHKCCTESVESMAHVQENDFICNACNLKFTTYRGMRQHYGKIHCGIKKIKCKYCSKRFKDNYAVKYHRKQVHEKSTQVQCYLCGKSFFKKHISKCSQKFFDSKVLDSISK</sequence>
<dbReference type="InterPro" id="IPR036236">
    <property type="entry name" value="Znf_C2H2_sf"/>
</dbReference>
<dbReference type="SMART" id="SM00355">
    <property type="entry name" value="ZnF_C2H2"/>
    <property type="match status" value="3"/>
</dbReference>
<keyword evidence="2" id="KW-0479">Metal-binding</keyword>
<dbReference type="PROSITE" id="PS00028">
    <property type="entry name" value="ZINC_FINGER_C2H2_1"/>
    <property type="match status" value="2"/>
</dbReference>
<keyword evidence="6" id="KW-0539">Nucleus</keyword>
<gene>
    <name evidence="9" type="ORF">SteCoe_31955</name>
</gene>
<evidence type="ECO:0000256" key="2">
    <source>
        <dbReference type="ARBA" id="ARBA00022723"/>
    </source>
</evidence>
<evidence type="ECO:0000313" key="10">
    <source>
        <dbReference type="Proteomes" id="UP000187209"/>
    </source>
</evidence>
<dbReference type="PANTHER" id="PTHR24394:SF44">
    <property type="entry name" value="ZINC FINGER PROTEIN 271-LIKE"/>
    <property type="match status" value="1"/>
</dbReference>
<evidence type="ECO:0000313" key="9">
    <source>
        <dbReference type="EMBL" id="OMJ70139.1"/>
    </source>
</evidence>
<name>A0A1R2B050_9CILI</name>
<comment type="caution">
    <text evidence="9">The sequence shown here is derived from an EMBL/GenBank/DDBJ whole genome shotgun (WGS) entry which is preliminary data.</text>
</comment>
<keyword evidence="5" id="KW-0862">Zinc</keyword>
<dbReference type="GO" id="GO:0005634">
    <property type="term" value="C:nucleus"/>
    <property type="evidence" value="ECO:0007669"/>
    <property type="project" value="UniProtKB-SubCell"/>
</dbReference>
<dbReference type="AlphaFoldDB" id="A0A1R2B050"/>
<dbReference type="PROSITE" id="PS50157">
    <property type="entry name" value="ZINC_FINGER_C2H2_2"/>
    <property type="match status" value="2"/>
</dbReference>
<protein>
    <recommendedName>
        <fullName evidence="8">C2H2-type domain-containing protein</fullName>
    </recommendedName>
</protein>
<keyword evidence="10" id="KW-1185">Reference proteome</keyword>
<dbReference type="GO" id="GO:0000981">
    <property type="term" value="F:DNA-binding transcription factor activity, RNA polymerase II-specific"/>
    <property type="evidence" value="ECO:0007669"/>
    <property type="project" value="TreeGrafter"/>
</dbReference>
<proteinExistence type="predicted"/>
<feature type="domain" description="C2H2-type" evidence="8">
    <location>
        <begin position="59"/>
        <end position="87"/>
    </location>
</feature>
<reference evidence="9 10" key="1">
    <citation type="submission" date="2016-11" db="EMBL/GenBank/DDBJ databases">
        <title>The macronuclear genome of Stentor coeruleus: a giant cell with tiny introns.</title>
        <authorList>
            <person name="Slabodnick M."/>
            <person name="Ruby J.G."/>
            <person name="Reiff S.B."/>
            <person name="Swart E.C."/>
            <person name="Gosai S."/>
            <person name="Prabakaran S."/>
            <person name="Witkowska E."/>
            <person name="Larue G.E."/>
            <person name="Fisher S."/>
            <person name="Freeman R.M."/>
            <person name="Gunawardena J."/>
            <person name="Chu W."/>
            <person name="Stover N.A."/>
            <person name="Gregory B.D."/>
            <person name="Nowacki M."/>
            <person name="Derisi J."/>
            <person name="Roy S.W."/>
            <person name="Marshall W.F."/>
            <person name="Sood P."/>
        </authorList>
    </citation>
    <scope>NUCLEOTIDE SEQUENCE [LARGE SCALE GENOMIC DNA]</scope>
    <source>
        <strain evidence="9">WM001</strain>
    </source>
</reference>
<dbReference type="Gene3D" id="3.30.160.60">
    <property type="entry name" value="Classic Zinc Finger"/>
    <property type="match status" value="1"/>
</dbReference>
<evidence type="ECO:0000256" key="5">
    <source>
        <dbReference type="ARBA" id="ARBA00022833"/>
    </source>
</evidence>
<dbReference type="PANTHER" id="PTHR24394">
    <property type="entry name" value="ZINC FINGER PROTEIN"/>
    <property type="match status" value="1"/>
</dbReference>
<keyword evidence="3" id="KW-0677">Repeat</keyword>
<evidence type="ECO:0000256" key="1">
    <source>
        <dbReference type="ARBA" id="ARBA00004123"/>
    </source>
</evidence>
<evidence type="ECO:0000256" key="7">
    <source>
        <dbReference type="PROSITE-ProRule" id="PRU00042"/>
    </source>
</evidence>